<name>A0A4S2KXH7_9HYME</name>
<feature type="compositionally biased region" description="Basic and acidic residues" evidence="1">
    <location>
        <begin position="1"/>
        <end position="13"/>
    </location>
</feature>
<keyword evidence="3" id="KW-1185">Reference proteome</keyword>
<reference evidence="2 3" key="1">
    <citation type="journal article" date="2019" name="Philos. Trans. R. Soc. Lond., B, Biol. Sci.">
        <title>Ant behaviour and brain gene expression of defending hosts depend on the ecological success of the intruding social parasite.</title>
        <authorList>
            <person name="Kaur R."/>
            <person name="Stoldt M."/>
            <person name="Jongepier E."/>
            <person name="Feldmeyer B."/>
            <person name="Menzel F."/>
            <person name="Bornberg-Bauer E."/>
            <person name="Foitzik S."/>
        </authorList>
    </citation>
    <scope>NUCLEOTIDE SEQUENCE [LARGE SCALE GENOMIC DNA]</scope>
    <source>
        <tissue evidence="2">Whole body</tissue>
    </source>
</reference>
<feature type="region of interest" description="Disordered" evidence="1">
    <location>
        <begin position="1"/>
        <end position="25"/>
    </location>
</feature>
<protein>
    <submittedName>
        <fullName evidence="2">Uncharacterized protein</fullName>
    </submittedName>
</protein>
<accession>A0A4S2KXH7</accession>
<dbReference type="STRING" id="300112.A0A4S2KXH7"/>
<comment type="caution">
    <text evidence="2">The sequence shown here is derived from an EMBL/GenBank/DDBJ whole genome shotgun (WGS) entry which is preliminary data.</text>
</comment>
<dbReference type="Proteomes" id="UP000310200">
    <property type="component" value="Unassembled WGS sequence"/>
</dbReference>
<organism evidence="2 3">
    <name type="scientific">Temnothorax longispinosus</name>
    <dbReference type="NCBI Taxonomy" id="300112"/>
    <lineage>
        <taxon>Eukaryota</taxon>
        <taxon>Metazoa</taxon>
        <taxon>Ecdysozoa</taxon>
        <taxon>Arthropoda</taxon>
        <taxon>Hexapoda</taxon>
        <taxon>Insecta</taxon>
        <taxon>Pterygota</taxon>
        <taxon>Neoptera</taxon>
        <taxon>Endopterygota</taxon>
        <taxon>Hymenoptera</taxon>
        <taxon>Apocrita</taxon>
        <taxon>Aculeata</taxon>
        <taxon>Formicoidea</taxon>
        <taxon>Formicidae</taxon>
        <taxon>Myrmicinae</taxon>
        <taxon>Temnothorax</taxon>
    </lineage>
</organism>
<sequence length="98" mass="11370">MDWMRRQDVKDEPQEAPNTLTPEDDDECYFEEDVSIDEGMVHYVARSPRRRIYVFVSAARIDEGMHFQVIIIAETVRGPRFGPTPSQSRGRRLSTVIV</sequence>
<feature type="region of interest" description="Disordered" evidence="1">
    <location>
        <begin position="78"/>
        <end position="98"/>
    </location>
</feature>
<evidence type="ECO:0000313" key="3">
    <source>
        <dbReference type="Proteomes" id="UP000310200"/>
    </source>
</evidence>
<evidence type="ECO:0000256" key="1">
    <source>
        <dbReference type="SAM" id="MobiDB-lite"/>
    </source>
</evidence>
<proteinExistence type="predicted"/>
<dbReference type="EMBL" id="QBLH01001146">
    <property type="protein sequence ID" value="TGZ52908.1"/>
    <property type="molecule type" value="Genomic_DNA"/>
</dbReference>
<evidence type="ECO:0000313" key="2">
    <source>
        <dbReference type="EMBL" id="TGZ52908.1"/>
    </source>
</evidence>
<gene>
    <name evidence="2" type="ORF">DBV15_10366</name>
</gene>
<dbReference type="AlphaFoldDB" id="A0A4S2KXH7"/>